<evidence type="ECO:0000313" key="3">
    <source>
        <dbReference type="Proteomes" id="UP001189429"/>
    </source>
</evidence>
<reference evidence="2" key="1">
    <citation type="submission" date="2023-10" db="EMBL/GenBank/DDBJ databases">
        <authorList>
            <person name="Chen Y."/>
            <person name="Shah S."/>
            <person name="Dougan E. K."/>
            <person name="Thang M."/>
            <person name="Chan C."/>
        </authorList>
    </citation>
    <scope>NUCLEOTIDE SEQUENCE [LARGE SCALE GENOMIC DNA]</scope>
</reference>
<comment type="caution">
    <text evidence="2">The sequence shown here is derived from an EMBL/GenBank/DDBJ whole genome shotgun (WGS) entry which is preliminary data.</text>
</comment>
<keyword evidence="3" id="KW-1185">Reference proteome</keyword>
<sequence>MRCLPGEPWTSCPSPSTSGSFWGQGARQASCGRILGPNGPTESVNLLVLGPQCRSPQSSTHSRVLSVLGYIMQLAPMPPSLHRGEAWAWYEVWHLPPQSFPKCAIMGLASWSALPPSSMMVLSMVLRMRAALTTLTTWKPPLAKLTAMVEERGTLAVVGSGSLSPFFWRSTPLVMHVEAASRGHFGTRELSEAAACALAALENQTGPERLRVQRLLSPSLRVSLFPDGGPGSRVLAYVAPRFEAVASFALAAVTACIISFAVQFYHSRAPF</sequence>
<evidence type="ECO:0000256" key="1">
    <source>
        <dbReference type="SAM" id="Phobius"/>
    </source>
</evidence>
<keyword evidence="1" id="KW-1133">Transmembrane helix</keyword>
<dbReference type="Proteomes" id="UP001189429">
    <property type="component" value="Unassembled WGS sequence"/>
</dbReference>
<gene>
    <name evidence="2" type="ORF">PCOR1329_LOCUS55486</name>
</gene>
<accession>A0ABN9V7S7</accession>
<feature type="transmembrane region" description="Helical" evidence="1">
    <location>
        <begin position="244"/>
        <end position="265"/>
    </location>
</feature>
<organism evidence="2 3">
    <name type="scientific">Prorocentrum cordatum</name>
    <dbReference type="NCBI Taxonomy" id="2364126"/>
    <lineage>
        <taxon>Eukaryota</taxon>
        <taxon>Sar</taxon>
        <taxon>Alveolata</taxon>
        <taxon>Dinophyceae</taxon>
        <taxon>Prorocentrales</taxon>
        <taxon>Prorocentraceae</taxon>
        <taxon>Prorocentrum</taxon>
    </lineage>
</organism>
<protein>
    <submittedName>
        <fullName evidence="2">Uncharacterized protein</fullName>
    </submittedName>
</protein>
<dbReference type="EMBL" id="CAUYUJ010016804">
    <property type="protein sequence ID" value="CAK0868985.1"/>
    <property type="molecule type" value="Genomic_DNA"/>
</dbReference>
<name>A0ABN9V7S7_9DINO</name>
<evidence type="ECO:0000313" key="2">
    <source>
        <dbReference type="EMBL" id="CAK0868985.1"/>
    </source>
</evidence>
<proteinExistence type="predicted"/>
<keyword evidence="1" id="KW-0812">Transmembrane</keyword>
<keyword evidence="1" id="KW-0472">Membrane</keyword>